<comment type="similarity">
    <text evidence="2">Belongs to the fucolectin family.</text>
</comment>
<dbReference type="GO" id="GO:0001868">
    <property type="term" value="P:regulation of complement activation, lectin pathway"/>
    <property type="evidence" value="ECO:0007669"/>
    <property type="project" value="UniProtKB-ARBA"/>
</dbReference>
<name>A0A6J8EG48_MYTCO</name>
<keyword evidence="8" id="KW-1133">Transmembrane helix</keyword>
<keyword evidence="5" id="KW-0430">Lectin</keyword>
<reference evidence="10 11" key="1">
    <citation type="submission" date="2020-06" db="EMBL/GenBank/DDBJ databases">
        <authorList>
            <person name="Li R."/>
            <person name="Bekaert M."/>
        </authorList>
    </citation>
    <scope>NUCLEOTIDE SEQUENCE [LARGE SCALE GENOMIC DNA]</scope>
    <source>
        <strain evidence="11">wild</strain>
    </source>
</reference>
<comment type="subunit">
    <text evidence="3">Homotrimer.</text>
</comment>
<dbReference type="InterPro" id="IPR006585">
    <property type="entry name" value="FTP1"/>
</dbReference>
<comment type="function">
    <text evidence="1">Acts as a defensive agent. Recognizes blood group fucosylated oligosaccharides including A, B, H and Lewis B-type antigens. Does not recognize Lewis A antigen and has low affinity for monovalent haptens.</text>
</comment>
<dbReference type="InterPro" id="IPR051941">
    <property type="entry name" value="BG_Antigen-Binding_Lectin"/>
</dbReference>
<accession>A0A6J8EG48</accession>
<dbReference type="GO" id="GO:0042806">
    <property type="term" value="F:fucose binding"/>
    <property type="evidence" value="ECO:0007669"/>
    <property type="project" value="UniProtKB-ARBA"/>
</dbReference>
<proteinExistence type="inferred from homology"/>
<gene>
    <name evidence="10" type="ORF">MCOR_51979</name>
</gene>
<evidence type="ECO:0000256" key="1">
    <source>
        <dbReference type="ARBA" id="ARBA00002219"/>
    </source>
</evidence>
<dbReference type="Gene3D" id="2.60.120.260">
    <property type="entry name" value="Galactose-binding domain-like"/>
    <property type="match status" value="1"/>
</dbReference>
<keyword evidence="11" id="KW-1185">Reference proteome</keyword>
<dbReference type="EMBL" id="CACVKT020009048">
    <property type="protein sequence ID" value="CAC5419669.1"/>
    <property type="molecule type" value="Genomic_DNA"/>
</dbReference>
<keyword evidence="7" id="KW-1015">Disulfide bond</keyword>
<evidence type="ECO:0000256" key="6">
    <source>
        <dbReference type="ARBA" id="ARBA00022837"/>
    </source>
</evidence>
<dbReference type="InterPro" id="IPR008979">
    <property type="entry name" value="Galactose-bd-like_sf"/>
</dbReference>
<dbReference type="Proteomes" id="UP000507470">
    <property type="component" value="Unassembled WGS sequence"/>
</dbReference>
<evidence type="ECO:0000256" key="5">
    <source>
        <dbReference type="ARBA" id="ARBA00022734"/>
    </source>
</evidence>
<evidence type="ECO:0000313" key="10">
    <source>
        <dbReference type="EMBL" id="CAC5419669.1"/>
    </source>
</evidence>
<feature type="transmembrane region" description="Helical" evidence="8">
    <location>
        <begin position="268"/>
        <end position="292"/>
    </location>
</feature>
<keyword evidence="6" id="KW-0106">Calcium</keyword>
<sequence length="305" mass="35381">MEEWRQILQPRLTEIQNDMKLDKKNITRWRRNYISVADKRESARYHFENVALGKESRQSSIYWNLSLKYGPHLANDGKRNTIFKDGGCSHTEVDTDVFWWAVDLEVESIIEILTIYGPNRLRDFDVLVYNPTDASWEGTPTLCYHQTGVAPTILNVTCVDENTRGRFVKINMTKNNDVENHCLTLCEVEVYGRKTSVEPDCQCSCENKQNEESKTSQIIQKHSKEELRIILQPRLTELQNEIKLDTKNVSRWKRNLISAADKRESARYIGIVGVVVLCAVVGTVVLLDLLSLQEHIRQIRRIRCQ</sequence>
<evidence type="ECO:0000313" key="11">
    <source>
        <dbReference type="Proteomes" id="UP000507470"/>
    </source>
</evidence>
<dbReference type="AlphaFoldDB" id="A0A6J8EG48"/>
<evidence type="ECO:0000256" key="4">
    <source>
        <dbReference type="ARBA" id="ARBA00022723"/>
    </source>
</evidence>
<protein>
    <recommendedName>
        <fullName evidence="9">Fucolectin tachylectin-4 pentraxin-1 domain-containing protein</fullName>
    </recommendedName>
</protein>
<feature type="domain" description="Fucolectin tachylectin-4 pentraxin-1" evidence="9">
    <location>
        <begin position="47"/>
        <end position="198"/>
    </location>
</feature>
<organism evidence="10 11">
    <name type="scientific">Mytilus coruscus</name>
    <name type="common">Sea mussel</name>
    <dbReference type="NCBI Taxonomy" id="42192"/>
    <lineage>
        <taxon>Eukaryota</taxon>
        <taxon>Metazoa</taxon>
        <taxon>Spiralia</taxon>
        <taxon>Lophotrochozoa</taxon>
        <taxon>Mollusca</taxon>
        <taxon>Bivalvia</taxon>
        <taxon>Autobranchia</taxon>
        <taxon>Pteriomorphia</taxon>
        <taxon>Mytilida</taxon>
        <taxon>Mytiloidea</taxon>
        <taxon>Mytilidae</taxon>
        <taxon>Mytilinae</taxon>
        <taxon>Mytilus</taxon>
    </lineage>
</organism>
<keyword evidence="8" id="KW-0472">Membrane</keyword>
<dbReference type="SUPFAM" id="SSF49785">
    <property type="entry name" value="Galactose-binding domain-like"/>
    <property type="match status" value="1"/>
</dbReference>
<dbReference type="PANTHER" id="PTHR45713:SF6">
    <property type="entry name" value="F5_8 TYPE C DOMAIN-CONTAINING PROTEIN"/>
    <property type="match status" value="1"/>
</dbReference>
<dbReference type="OrthoDB" id="6158912at2759"/>
<dbReference type="PANTHER" id="PTHR45713">
    <property type="entry name" value="FTP DOMAIN-CONTAINING PROTEIN"/>
    <property type="match status" value="1"/>
</dbReference>
<evidence type="ECO:0000256" key="3">
    <source>
        <dbReference type="ARBA" id="ARBA00011233"/>
    </source>
</evidence>
<dbReference type="SMART" id="SM00607">
    <property type="entry name" value="FTP"/>
    <property type="match status" value="1"/>
</dbReference>
<evidence type="ECO:0000256" key="2">
    <source>
        <dbReference type="ARBA" id="ARBA00010147"/>
    </source>
</evidence>
<keyword evidence="8" id="KW-0812">Transmembrane</keyword>
<dbReference type="GO" id="GO:0010185">
    <property type="term" value="P:regulation of cellular defense response"/>
    <property type="evidence" value="ECO:0007669"/>
    <property type="project" value="UniProtKB-ARBA"/>
</dbReference>
<evidence type="ECO:0000256" key="7">
    <source>
        <dbReference type="ARBA" id="ARBA00023157"/>
    </source>
</evidence>
<dbReference type="GO" id="GO:0046872">
    <property type="term" value="F:metal ion binding"/>
    <property type="evidence" value="ECO:0007669"/>
    <property type="project" value="UniProtKB-KW"/>
</dbReference>
<evidence type="ECO:0000259" key="9">
    <source>
        <dbReference type="SMART" id="SM00607"/>
    </source>
</evidence>
<keyword evidence="4" id="KW-0479">Metal-binding</keyword>
<evidence type="ECO:0000256" key="8">
    <source>
        <dbReference type="SAM" id="Phobius"/>
    </source>
</evidence>